<keyword evidence="10" id="KW-1185">Reference proteome</keyword>
<dbReference type="PROSITE" id="PS51257">
    <property type="entry name" value="PROKAR_LIPOPROTEIN"/>
    <property type="match status" value="1"/>
</dbReference>
<accession>A0A5M8QPS1</accession>
<dbReference type="SUPFAM" id="SSF141523">
    <property type="entry name" value="L,D-transpeptidase catalytic domain-like"/>
    <property type="match status" value="1"/>
</dbReference>
<evidence type="ECO:0000256" key="7">
    <source>
        <dbReference type="PROSITE-ProRule" id="PRU01373"/>
    </source>
</evidence>
<evidence type="ECO:0000256" key="5">
    <source>
        <dbReference type="ARBA" id="ARBA00022984"/>
    </source>
</evidence>
<keyword evidence="5 7" id="KW-0573">Peptidoglycan synthesis</keyword>
<comment type="caution">
    <text evidence="9">The sequence shown here is derived from an EMBL/GenBank/DDBJ whole genome shotgun (WGS) entry which is preliminary data.</text>
</comment>
<evidence type="ECO:0000256" key="6">
    <source>
        <dbReference type="ARBA" id="ARBA00023316"/>
    </source>
</evidence>
<proteinExistence type="inferred from homology"/>
<evidence type="ECO:0000313" key="10">
    <source>
        <dbReference type="Proteomes" id="UP000323994"/>
    </source>
</evidence>
<evidence type="ECO:0000256" key="4">
    <source>
        <dbReference type="ARBA" id="ARBA00022960"/>
    </source>
</evidence>
<comment type="pathway">
    <text evidence="1 7">Cell wall biogenesis; peptidoglycan biosynthesis.</text>
</comment>
<keyword evidence="3" id="KW-0808">Transferase</keyword>
<dbReference type="UniPathway" id="UPA00219"/>
<reference evidence="9 10" key="1">
    <citation type="submission" date="2019-05" db="EMBL/GenBank/DDBJ databases">
        <authorList>
            <person name="Qu J.-H."/>
        </authorList>
    </citation>
    <scope>NUCLEOTIDE SEQUENCE [LARGE SCALE GENOMIC DNA]</scope>
    <source>
        <strain evidence="9 10">NS28</strain>
    </source>
</reference>
<keyword evidence="6 7" id="KW-0961">Cell wall biogenesis/degradation</keyword>
<dbReference type="InterPro" id="IPR005490">
    <property type="entry name" value="LD_TPept_cat_dom"/>
</dbReference>
<dbReference type="GO" id="GO:0016740">
    <property type="term" value="F:transferase activity"/>
    <property type="evidence" value="ECO:0007669"/>
    <property type="project" value="UniProtKB-KW"/>
</dbReference>
<dbReference type="GO" id="GO:0008360">
    <property type="term" value="P:regulation of cell shape"/>
    <property type="evidence" value="ECO:0007669"/>
    <property type="project" value="UniProtKB-UniRule"/>
</dbReference>
<dbReference type="PROSITE" id="PS52029">
    <property type="entry name" value="LD_TPASE"/>
    <property type="match status" value="1"/>
</dbReference>
<dbReference type="InterPro" id="IPR052905">
    <property type="entry name" value="LD-transpeptidase_YkuD-like"/>
</dbReference>
<feature type="active site" description="Proton donor/acceptor" evidence="7">
    <location>
        <position position="305"/>
    </location>
</feature>
<dbReference type="Gene3D" id="2.40.440.10">
    <property type="entry name" value="L,D-transpeptidase catalytic domain-like"/>
    <property type="match status" value="1"/>
</dbReference>
<keyword evidence="4 7" id="KW-0133">Cell shape</keyword>
<comment type="similarity">
    <text evidence="2">Belongs to the YkuD family.</text>
</comment>
<dbReference type="PANTHER" id="PTHR41533">
    <property type="entry name" value="L,D-TRANSPEPTIDASE HI_1667-RELATED"/>
    <property type="match status" value="1"/>
</dbReference>
<name>A0A5M8QPS1_9BACT</name>
<protein>
    <submittedName>
        <fullName evidence="9">L,D-transpeptidase family protein</fullName>
    </submittedName>
</protein>
<dbReference type="CDD" id="cd16913">
    <property type="entry name" value="YkuD_like"/>
    <property type="match status" value="1"/>
</dbReference>
<evidence type="ECO:0000313" key="9">
    <source>
        <dbReference type="EMBL" id="KAA6436656.1"/>
    </source>
</evidence>
<evidence type="ECO:0000256" key="1">
    <source>
        <dbReference type="ARBA" id="ARBA00004752"/>
    </source>
</evidence>
<dbReference type="Pfam" id="PF03734">
    <property type="entry name" value="YkuD"/>
    <property type="match status" value="1"/>
</dbReference>
<dbReference type="GO" id="GO:0071555">
    <property type="term" value="P:cell wall organization"/>
    <property type="evidence" value="ECO:0007669"/>
    <property type="project" value="UniProtKB-UniRule"/>
</dbReference>
<feature type="active site" description="Nucleophile" evidence="7">
    <location>
        <position position="324"/>
    </location>
</feature>
<dbReference type="PANTHER" id="PTHR41533:SF1">
    <property type="entry name" value="L,D-TRANSPEPTIDASE YCBB-RELATED"/>
    <property type="match status" value="1"/>
</dbReference>
<evidence type="ECO:0000256" key="2">
    <source>
        <dbReference type="ARBA" id="ARBA00005992"/>
    </source>
</evidence>
<sequence length="416" mass="47248">MRMLSGLGHSKYFPLVVVFTLAVFQSCQKGPDEMSREELEKELSNTETYDAILTFANNTGIKTDKFSSDGEKAPVFKLLEEVGYGHKPALKYTEKVVKADTTELRKVAEEIAGGQSVDKVLAKLEPVFPVYHNLKTHYTRLVKENKTDSAAMVAKSLNAYRWIKRQSKDAPRFVMVNIRGAYLTAMDSAGQNVLSMRTVVGKNDTQTPTIDTYATSIVTHPYWNVPKSIAIKEMFPKAMNDPEYLSRNRIEIIDNKGQVVDPADIKWDELTAEKFPYRFRQETGGDNSLGLLKVEIKNPLAIYLHDTNARYLFNSNQRWRSHGCVRVQRPTDLANYMAGDKILDNDFMTEPDTTSVPPKWHKLKTRVPVFLFYLGADCNEKGQLLYFPDVYKIEASSRTDLSFSRVKPARSGEDLK</sequence>
<dbReference type="InterPro" id="IPR038063">
    <property type="entry name" value="Transpep_catalytic_dom"/>
</dbReference>
<dbReference type="Proteomes" id="UP000323994">
    <property type="component" value="Unassembled WGS sequence"/>
</dbReference>
<organism evidence="9 10">
    <name type="scientific">Dyadobacter flavalbus</name>
    <dbReference type="NCBI Taxonomy" id="2579942"/>
    <lineage>
        <taxon>Bacteria</taxon>
        <taxon>Pseudomonadati</taxon>
        <taxon>Bacteroidota</taxon>
        <taxon>Cytophagia</taxon>
        <taxon>Cytophagales</taxon>
        <taxon>Spirosomataceae</taxon>
        <taxon>Dyadobacter</taxon>
    </lineage>
</organism>
<dbReference type="EMBL" id="VBSN01000066">
    <property type="protein sequence ID" value="KAA6436656.1"/>
    <property type="molecule type" value="Genomic_DNA"/>
</dbReference>
<evidence type="ECO:0000259" key="8">
    <source>
        <dbReference type="PROSITE" id="PS52029"/>
    </source>
</evidence>
<dbReference type="AlphaFoldDB" id="A0A5M8QPS1"/>
<gene>
    <name evidence="9" type="ORF">FEM33_21170</name>
</gene>
<dbReference type="GO" id="GO:0009252">
    <property type="term" value="P:peptidoglycan biosynthetic process"/>
    <property type="evidence" value="ECO:0007669"/>
    <property type="project" value="UniProtKB-UniPathway"/>
</dbReference>
<dbReference type="OrthoDB" id="9778545at2"/>
<dbReference type="GO" id="GO:0004180">
    <property type="term" value="F:carboxypeptidase activity"/>
    <property type="evidence" value="ECO:0007669"/>
    <property type="project" value="UniProtKB-ARBA"/>
</dbReference>
<feature type="domain" description="L,D-TPase catalytic" evidence="8">
    <location>
        <begin position="172"/>
        <end position="345"/>
    </location>
</feature>
<evidence type="ECO:0000256" key="3">
    <source>
        <dbReference type="ARBA" id="ARBA00022679"/>
    </source>
</evidence>